<organism evidence="4 5">
    <name type="scientific">Pontibacillus salipaludis</name>
    <dbReference type="NCBI Taxonomy" id="1697394"/>
    <lineage>
        <taxon>Bacteria</taxon>
        <taxon>Bacillati</taxon>
        <taxon>Bacillota</taxon>
        <taxon>Bacilli</taxon>
        <taxon>Bacillales</taxon>
        <taxon>Bacillaceae</taxon>
        <taxon>Pontibacillus</taxon>
    </lineage>
</organism>
<accession>A0ABQ1PT73</accession>
<evidence type="ECO:0000313" key="5">
    <source>
        <dbReference type="Proteomes" id="UP000642571"/>
    </source>
</evidence>
<dbReference type="RefSeq" id="WP_188651083.1">
    <property type="nucleotide sequence ID" value="NZ_BMIN01000002.1"/>
</dbReference>
<dbReference type="SUPFAM" id="SSF46785">
    <property type="entry name" value="Winged helix' DNA-binding domain"/>
    <property type="match status" value="1"/>
</dbReference>
<reference evidence="5" key="1">
    <citation type="journal article" date="2019" name="Int. J. Syst. Evol. Microbiol.">
        <title>The Global Catalogue of Microorganisms (GCM) 10K type strain sequencing project: providing services to taxonomists for standard genome sequencing and annotation.</title>
        <authorList>
            <consortium name="The Broad Institute Genomics Platform"/>
            <consortium name="The Broad Institute Genome Sequencing Center for Infectious Disease"/>
            <person name="Wu L."/>
            <person name="Ma J."/>
        </authorList>
    </citation>
    <scope>NUCLEOTIDE SEQUENCE [LARGE SCALE GENOMIC DNA]</scope>
    <source>
        <strain evidence="5">CGMCC 1.15353</strain>
    </source>
</reference>
<comment type="cofactor">
    <cofactor evidence="2">
        <name>[2Fe-2S] cluster</name>
        <dbReference type="ChEBI" id="CHEBI:190135"/>
    </cofactor>
</comment>
<evidence type="ECO:0000256" key="2">
    <source>
        <dbReference type="ARBA" id="ARBA00034078"/>
    </source>
</evidence>
<comment type="caution">
    <text evidence="4">The sequence shown here is derived from an EMBL/GenBank/DDBJ whole genome shotgun (WGS) entry which is preliminary data.</text>
</comment>
<dbReference type="Pfam" id="PF02082">
    <property type="entry name" value="Rrf2"/>
    <property type="match status" value="1"/>
</dbReference>
<proteinExistence type="predicted"/>
<name>A0ABQ1PT73_9BACI</name>
<keyword evidence="1" id="KW-0238">DNA-binding</keyword>
<dbReference type="Gene3D" id="1.10.10.10">
    <property type="entry name" value="Winged helix-like DNA-binding domain superfamily/Winged helix DNA-binding domain"/>
    <property type="match status" value="1"/>
</dbReference>
<protein>
    <recommendedName>
        <fullName evidence="3">HTH-type transcriptional regulator NsrR</fullName>
    </recommendedName>
</protein>
<dbReference type="InterPro" id="IPR036388">
    <property type="entry name" value="WH-like_DNA-bd_sf"/>
</dbReference>
<dbReference type="InterPro" id="IPR036390">
    <property type="entry name" value="WH_DNA-bd_sf"/>
</dbReference>
<gene>
    <name evidence="4" type="primary">nsrR</name>
    <name evidence="4" type="ORF">GCM10011389_07880</name>
</gene>
<dbReference type="PROSITE" id="PS51197">
    <property type="entry name" value="HTH_RRF2_2"/>
    <property type="match status" value="1"/>
</dbReference>
<evidence type="ECO:0000313" key="4">
    <source>
        <dbReference type="EMBL" id="GGD02822.1"/>
    </source>
</evidence>
<dbReference type="PANTHER" id="PTHR33221">
    <property type="entry name" value="WINGED HELIX-TURN-HELIX TRANSCRIPTIONAL REGULATOR, RRF2 FAMILY"/>
    <property type="match status" value="1"/>
</dbReference>
<dbReference type="PANTHER" id="PTHR33221:SF4">
    <property type="entry name" value="HTH-TYPE TRANSCRIPTIONAL REPRESSOR NSRR"/>
    <property type="match status" value="1"/>
</dbReference>
<dbReference type="InterPro" id="IPR000944">
    <property type="entry name" value="Tscrpt_reg_Rrf2"/>
</dbReference>
<dbReference type="EMBL" id="BMIN01000002">
    <property type="protein sequence ID" value="GGD02822.1"/>
    <property type="molecule type" value="Genomic_DNA"/>
</dbReference>
<dbReference type="NCBIfam" id="TIGR00738">
    <property type="entry name" value="rrf2_super"/>
    <property type="match status" value="1"/>
</dbReference>
<keyword evidence="5" id="KW-1185">Reference proteome</keyword>
<evidence type="ECO:0000256" key="1">
    <source>
        <dbReference type="ARBA" id="ARBA00023125"/>
    </source>
</evidence>
<dbReference type="Proteomes" id="UP000642571">
    <property type="component" value="Unassembled WGS sequence"/>
</dbReference>
<evidence type="ECO:0000256" key="3">
    <source>
        <dbReference type="ARBA" id="ARBA00040173"/>
    </source>
</evidence>
<sequence>MRLKKYTDYSLRVLVYVGSKEQDHLSSIKEISQAFDISQNHLSKVVFHLGKLELIQTVRGRSGGIKLLERPENINLGDVIRKMESDFILIDYGQSGSKEEALKPSDQLKYALEEALQSFFYVLNQYTLKDLLHENEEVNKILHYEA</sequence>